<gene>
    <name evidence="1" type="ORF">SDC9_119293</name>
</gene>
<comment type="caution">
    <text evidence="1">The sequence shown here is derived from an EMBL/GenBank/DDBJ whole genome shotgun (WGS) entry which is preliminary data.</text>
</comment>
<sequence length="50" mass="6064">MEVEVVEDRFQYLLQTMFRNIKQELGIRVSEVEFFMKFLFALLPTEMGME</sequence>
<protein>
    <submittedName>
        <fullName evidence="1">Uncharacterized protein</fullName>
    </submittedName>
</protein>
<name>A0A645C3H3_9ZZZZ</name>
<dbReference type="EMBL" id="VSSQ01024676">
    <property type="protein sequence ID" value="MPM72320.1"/>
    <property type="molecule type" value="Genomic_DNA"/>
</dbReference>
<reference evidence="1" key="1">
    <citation type="submission" date="2019-08" db="EMBL/GenBank/DDBJ databases">
        <authorList>
            <person name="Kucharzyk K."/>
            <person name="Murdoch R.W."/>
            <person name="Higgins S."/>
            <person name="Loffler F."/>
        </authorList>
    </citation>
    <scope>NUCLEOTIDE SEQUENCE</scope>
</reference>
<organism evidence="1">
    <name type="scientific">bioreactor metagenome</name>
    <dbReference type="NCBI Taxonomy" id="1076179"/>
    <lineage>
        <taxon>unclassified sequences</taxon>
        <taxon>metagenomes</taxon>
        <taxon>ecological metagenomes</taxon>
    </lineage>
</organism>
<accession>A0A645C3H3</accession>
<evidence type="ECO:0000313" key="1">
    <source>
        <dbReference type="EMBL" id="MPM72320.1"/>
    </source>
</evidence>
<proteinExistence type="predicted"/>
<dbReference type="AlphaFoldDB" id="A0A645C3H3"/>